<proteinExistence type="predicted"/>
<name>A0AAV7GGW4_DENCH</name>
<gene>
    <name evidence="1" type="ORF">IEQ34_016837</name>
</gene>
<evidence type="ECO:0000313" key="2">
    <source>
        <dbReference type="Proteomes" id="UP000775213"/>
    </source>
</evidence>
<reference evidence="1 2" key="1">
    <citation type="journal article" date="2021" name="Hortic Res">
        <title>Chromosome-scale assembly of the Dendrobium chrysotoxum genome enhances the understanding of orchid evolution.</title>
        <authorList>
            <person name="Zhang Y."/>
            <person name="Zhang G.Q."/>
            <person name="Zhang D."/>
            <person name="Liu X.D."/>
            <person name="Xu X.Y."/>
            <person name="Sun W.H."/>
            <person name="Yu X."/>
            <person name="Zhu X."/>
            <person name="Wang Z.W."/>
            <person name="Zhao X."/>
            <person name="Zhong W.Y."/>
            <person name="Chen H."/>
            <person name="Yin W.L."/>
            <person name="Huang T."/>
            <person name="Niu S.C."/>
            <person name="Liu Z.J."/>
        </authorList>
    </citation>
    <scope>NUCLEOTIDE SEQUENCE [LARGE SCALE GENOMIC DNA]</scope>
    <source>
        <strain evidence="1">Lindl</strain>
    </source>
</reference>
<comment type="caution">
    <text evidence="1">The sequence shown here is derived from an EMBL/GenBank/DDBJ whole genome shotgun (WGS) entry which is preliminary data.</text>
</comment>
<sequence length="65" mass="7759">MYTLCTRCTHCVHDVHSVYTIQVIQMYIPKITCRCRASTFRNVCDSLKEFFTDEVKETLKRLRIL</sequence>
<organism evidence="1 2">
    <name type="scientific">Dendrobium chrysotoxum</name>
    <name type="common">Orchid</name>
    <dbReference type="NCBI Taxonomy" id="161865"/>
    <lineage>
        <taxon>Eukaryota</taxon>
        <taxon>Viridiplantae</taxon>
        <taxon>Streptophyta</taxon>
        <taxon>Embryophyta</taxon>
        <taxon>Tracheophyta</taxon>
        <taxon>Spermatophyta</taxon>
        <taxon>Magnoliopsida</taxon>
        <taxon>Liliopsida</taxon>
        <taxon>Asparagales</taxon>
        <taxon>Orchidaceae</taxon>
        <taxon>Epidendroideae</taxon>
        <taxon>Malaxideae</taxon>
        <taxon>Dendrobiinae</taxon>
        <taxon>Dendrobium</taxon>
    </lineage>
</organism>
<dbReference type="AlphaFoldDB" id="A0AAV7GGW4"/>
<keyword evidence="2" id="KW-1185">Reference proteome</keyword>
<protein>
    <submittedName>
        <fullName evidence="1">Uncharacterized protein</fullName>
    </submittedName>
</protein>
<dbReference type="EMBL" id="JAGFBR010000015">
    <property type="protein sequence ID" value="KAH0454913.1"/>
    <property type="molecule type" value="Genomic_DNA"/>
</dbReference>
<evidence type="ECO:0000313" key="1">
    <source>
        <dbReference type="EMBL" id="KAH0454913.1"/>
    </source>
</evidence>
<dbReference type="Proteomes" id="UP000775213">
    <property type="component" value="Unassembled WGS sequence"/>
</dbReference>
<accession>A0AAV7GGW4</accession>